<dbReference type="SUPFAM" id="SSF53850">
    <property type="entry name" value="Periplasmic binding protein-like II"/>
    <property type="match status" value="1"/>
</dbReference>
<dbReference type="Gene3D" id="3.40.190.10">
    <property type="entry name" value="Periplasmic binding protein-like II"/>
    <property type="match status" value="2"/>
</dbReference>
<dbReference type="GO" id="GO:0042597">
    <property type="term" value="C:periplasmic space"/>
    <property type="evidence" value="ECO:0007669"/>
    <property type="project" value="UniProtKB-SubCell"/>
</dbReference>
<reference evidence="6 7" key="1">
    <citation type="submission" date="2019-11" db="EMBL/GenBank/DDBJ databases">
        <title>Draft genome sequence of Blautia luti DSM 14534T, isolated from human stool.</title>
        <authorList>
            <person name="Ortiz R."/>
            <person name="Melis-Arcos F."/>
            <person name="Covarrubias P."/>
            <person name="Cardenas J.P."/>
            <person name="Perez-Donoso J."/>
            <person name="Almonacid D."/>
        </authorList>
    </citation>
    <scope>NUCLEOTIDE SEQUENCE [LARGE SCALE GENOMIC DNA]</scope>
    <source>
        <strain evidence="6 7">DSM 14534</strain>
    </source>
</reference>
<evidence type="ECO:0000256" key="4">
    <source>
        <dbReference type="SAM" id="SignalP"/>
    </source>
</evidence>
<comment type="subcellular location">
    <subcellularLocation>
        <location evidence="1">Periplasm</location>
    </subcellularLocation>
</comment>
<dbReference type="AlphaFoldDB" id="A0A844GK18"/>
<evidence type="ECO:0000256" key="1">
    <source>
        <dbReference type="ARBA" id="ARBA00004418"/>
    </source>
</evidence>
<dbReference type="Proteomes" id="UP000437824">
    <property type="component" value="Unassembled WGS sequence"/>
</dbReference>
<evidence type="ECO:0000313" key="6">
    <source>
        <dbReference type="EMBL" id="MTD61502.1"/>
    </source>
</evidence>
<dbReference type="PANTHER" id="PTHR30024">
    <property type="entry name" value="ALIPHATIC SULFONATES-BINDING PROTEIN-RELATED"/>
    <property type="match status" value="1"/>
</dbReference>
<feature type="chain" id="PRO_5032365672" evidence="4">
    <location>
        <begin position="27"/>
        <end position="338"/>
    </location>
</feature>
<feature type="domain" description="SsuA/THI5-like" evidence="5">
    <location>
        <begin position="51"/>
        <end position="263"/>
    </location>
</feature>
<keyword evidence="3 4" id="KW-0732">Signal</keyword>
<accession>A0A844GK18</accession>
<protein>
    <submittedName>
        <fullName evidence="6">PhnD/SsuA/transferrin family substrate-binding protein</fullName>
    </submittedName>
</protein>
<dbReference type="InterPro" id="IPR015168">
    <property type="entry name" value="SsuA/THI5"/>
</dbReference>
<evidence type="ECO:0000259" key="5">
    <source>
        <dbReference type="Pfam" id="PF09084"/>
    </source>
</evidence>
<comment type="caution">
    <text evidence="6">The sequence shown here is derived from an EMBL/GenBank/DDBJ whole genome shotgun (WGS) entry which is preliminary data.</text>
</comment>
<proteinExistence type="inferred from homology"/>
<name>A0A844GK18_9FIRM</name>
<dbReference type="EMBL" id="WMBC01000007">
    <property type="protein sequence ID" value="MTD61502.1"/>
    <property type="molecule type" value="Genomic_DNA"/>
</dbReference>
<dbReference type="RefSeq" id="WP_154780388.1">
    <property type="nucleotide sequence ID" value="NZ_WMBC01000007.1"/>
</dbReference>
<evidence type="ECO:0000256" key="3">
    <source>
        <dbReference type="ARBA" id="ARBA00022729"/>
    </source>
</evidence>
<dbReference type="Pfam" id="PF09084">
    <property type="entry name" value="NMT1"/>
    <property type="match status" value="1"/>
</dbReference>
<gene>
    <name evidence="6" type="ORF">GKZ57_09545</name>
</gene>
<comment type="similarity">
    <text evidence="2">Belongs to the bacterial solute-binding protein SsuA/TauA family.</text>
</comment>
<organism evidence="6 7">
    <name type="scientific">Blautia luti DSM 14534 = JCM 17040</name>
    <dbReference type="NCBI Taxonomy" id="649762"/>
    <lineage>
        <taxon>Bacteria</taxon>
        <taxon>Bacillati</taxon>
        <taxon>Bacillota</taxon>
        <taxon>Clostridia</taxon>
        <taxon>Lachnospirales</taxon>
        <taxon>Lachnospiraceae</taxon>
        <taxon>Blautia</taxon>
    </lineage>
</organism>
<evidence type="ECO:0000313" key="7">
    <source>
        <dbReference type="Proteomes" id="UP000437824"/>
    </source>
</evidence>
<sequence length="338" mass="37122">MKNKKWIALAAAVVLAVTALPVTVFAKKKDSSDDKLVKITLNEVAHSIFYAPQYVAIENGYFKDEGLDLTLVTGFGADKTMTAVISGEADIGFMGAEASIYAYQEGATDPVVNFAQLTQRAGNFLVAREEMPDFKWEDLKGKKVLGGRKGGMPEMVFEYILKQNGLDPQKDLSIDQSIDFGATAAAFTGDNSSDFTVEFEPSATALEKQGAGFVVASLGVDSGYVPYTSYSAKTSYMEKNPDIMQKFTNALQKGMDYVQNHTPEEIAEVIEPQFPETDLDTVTAIVKRYYDQDTWKENLIFGQDGFELLQDILEGAGELNERTPYAELVNTEFAQNAS</sequence>
<feature type="signal peptide" evidence="4">
    <location>
        <begin position="1"/>
        <end position="26"/>
    </location>
</feature>
<evidence type="ECO:0000256" key="2">
    <source>
        <dbReference type="ARBA" id="ARBA00010742"/>
    </source>
</evidence>
<dbReference type="PANTHER" id="PTHR30024:SF47">
    <property type="entry name" value="TAURINE-BINDING PERIPLASMIC PROTEIN"/>
    <property type="match status" value="1"/>
</dbReference>